<accession>A0A8J9YSY6</accession>
<organism evidence="2 3">
    <name type="scientific">Branchiostoma lanceolatum</name>
    <name type="common">Common lancelet</name>
    <name type="synonym">Amphioxus lanceolatum</name>
    <dbReference type="NCBI Taxonomy" id="7740"/>
    <lineage>
        <taxon>Eukaryota</taxon>
        <taxon>Metazoa</taxon>
        <taxon>Chordata</taxon>
        <taxon>Cephalochordata</taxon>
        <taxon>Leptocardii</taxon>
        <taxon>Amphioxiformes</taxon>
        <taxon>Branchiostomatidae</taxon>
        <taxon>Branchiostoma</taxon>
    </lineage>
</organism>
<reference evidence="2" key="1">
    <citation type="submission" date="2022-01" db="EMBL/GenBank/DDBJ databases">
        <authorList>
            <person name="Braso-Vives M."/>
        </authorList>
    </citation>
    <scope>NUCLEOTIDE SEQUENCE</scope>
</reference>
<feature type="chain" id="PRO_5035445202" evidence="1">
    <location>
        <begin position="22"/>
        <end position="112"/>
    </location>
</feature>
<dbReference type="Proteomes" id="UP000838412">
    <property type="component" value="Chromosome 12"/>
</dbReference>
<protein>
    <submittedName>
        <fullName evidence="2">Hypp6317 protein</fullName>
    </submittedName>
</protein>
<keyword evidence="3" id="KW-1185">Reference proteome</keyword>
<dbReference type="AlphaFoldDB" id="A0A8J9YSY6"/>
<evidence type="ECO:0000313" key="2">
    <source>
        <dbReference type="EMBL" id="CAH1241146.1"/>
    </source>
</evidence>
<keyword evidence="1" id="KW-0732">Signal</keyword>
<evidence type="ECO:0000313" key="3">
    <source>
        <dbReference type="Proteomes" id="UP000838412"/>
    </source>
</evidence>
<sequence>MGNRLLPLVAALFVQFAGLTPDFLLMTSTPVAAILQDTPVLGPPVTPVLSPPVPSGVSGLTPDFLLMTYTPVADILHQETPSFLFWDHLSHLSSDHQSRRRSLRFYVPCCTG</sequence>
<gene>
    <name evidence="2" type="primary">Hypp6317</name>
    <name evidence="2" type="ORF">BLAG_LOCUS4907</name>
</gene>
<evidence type="ECO:0000256" key="1">
    <source>
        <dbReference type="SAM" id="SignalP"/>
    </source>
</evidence>
<proteinExistence type="predicted"/>
<dbReference type="EMBL" id="OV696697">
    <property type="protein sequence ID" value="CAH1241146.1"/>
    <property type="molecule type" value="Genomic_DNA"/>
</dbReference>
<feature type="signal peptide" evidence="1">
    <location>
        <begin position="1"/>
        <end position="21"/>
    </location>
</feature>
<name>A0A8J9YSY6_BRALA</name>